<evidence type="ECO:0000313" key="3">
    <source>
        <dbReference type="Proteomes" id="UP001500063"/>
    </source>
</evidence>
<evidence type="ECO:0000259" key="1">
    <source>
        <dbReference type="Pfam" id="PF21806"/>
    </source>
</evidence>
<proteinExistence type="predicted"/>
<protein>
    <recommendedName>
        <fullName evidence="1">DUF6879 domain-containing protein</fullName>
    </recommendedName>
</protein>
<comment type="caution">
    <text evidence="2">The sequence shown here is derived from an EMBL/GenBank/DDBJ whole genome shotgun (WGS) entry which is preliminary data.</text>
</comment>
<organism evidence="2 3">
    <name type="scientific">Streptomyces blastmyceticus</name>
    <dbReference type="NCBI Taxonomy" id="68180"/>
    <lineage>
        <taxon>Bacteria</taxon>
        <taxon>Bacillati</taxon>
        <taxon>Actinomycetota</taxon>
        <taxon>Actinomycetes</taxon>
        <taxon>Kitasatosporales</taxon>
        <taxon>Streptomycetaceae</taxon>
        <taxon>Streptomyces</taxon>
    </lineage>
</organism>
<accession>A0ABN0XVK7</accession>
<sequence>MLLVGDDFNRLFQTFESSAFKVETKDHYDVDGEREEFASFLAGGRMPENWEDSPWVRSMVDSGRSLRRVHILRSPLTDYLRFELGWGYVGNVKAGEEIRIIDLADQEIESLPDHDFWLFDDAKVYRMHYTEDDEFLGAEPLGEYALPQYRAYRDTSWKHAISYADYWQRRD</sequence>
<gene>
    <name evidence="2" type="ORF">GCM10010319_60680</name>
</gene>
<feature type="domain" description="DUF6879" evidence="1">
    <location>
        <begin position="6"/>
        <end position="167"/>
    </location>
</feature>
<dbReference type="EMBL" id="BAAABW010000031">
    <property type="protein sequence ID" value="GAA0374041.1"/>
    <property type="molecule type" value="Genomic_DNA"/>
</dbReference>
<evidence type="ECO:0000313" key="2">
    <source>
        <dbReference type="EMBL" id="GAA0374041.1"/>
    </source>
</evidence>
<dbReference type="Pfam" id="PF21806">
    <property type="entry name" value="DUF6879"/>
    <property type="match status" value="1"/>
</dbReference>
<keyword evidence="3" id="KW-1185">Reference proteome</keyword>
<dbReference type="Proteomes" id="UP001500063">
    <property type="component" value="Unassembled WGS sequence"/>
</dbReference>
<dbReference type="RefSeq" id="WP_344122934.1">
    <property type="nucleotide sequence ID" value="NZ_BAAABW010000031.1"/>
</dbReference>
<dbReference type="InterPro" id="IPR049244">
    <property type="entry name" value="DUF6879"/>
</dbReference>
<reference evidence="2 3" key="1">
    <citation type="journal article" date="2019" name="Int. J. Syst. Evol. Microbiol.">
        <title>The Global Catalogue of Microorganisms (GCM) 10K type strain sequencing project: providing services to taxonomists for standard genome sequencing and annotation.</title>
        <authorList>
            <consortium name="The Broad Institute Genomics Platform"/>
            <consortium name="The Broad Institute Genome Sequencing Center for Infectious Disease"/>
            <person name="Wu L."/>
            <person name="Ma J."/>
        </authorList>
    </citation>
    <scope>NUCLEOTIDE SEQUENCE [LARGE SCALE GENOMIC DNA]</scope>
    <source>
        <strain evidence="2 3">JCM 4565</strain>
    </source>
</reference>
<name>A0ABN0XVK7_9ACTN</name>